<dbReference type="EMBL" id="JGEA01000021">
    <property type="protein sequence ID" value="EYA14652.1"/>
    <property type="molecule type" value="Genomic_DNA"/>
</dbReference>
<organism evidence="1 2">
    <name type="scientific">Bacteroides fragilis str. 1007-1-F #10</name>
    <dbReference type="NCBI Taxonomy" id="1339295"/>
    <lineage>
        <taxon>Bacteria</taxon>
        <taxon>Pseudomonadati</taxon>
        <taxon>Bacteroidota</taxon>
        <taxon>Bacteroidia</taxon>
        <taxon>Bacteroidales</taxon>
        <taxon>Bacteroidaceae</taxon>
        <taxon>Bacteroides</taxon>
    </lineage>
</organism>
<evidence type="ECO:0000313" key="2">
    <source>
        <dbReference type="Proteomes" id="UP000022433"/>
    </source>
</evidence>
<evidence type="ECO:0000313" key="1">
    <source>
        <dbReference type="EMBL" id="EYA14652.1"/>
    </source>
</evidence>
<dbReference type="AlphaFoldDB" id="A0AAN4MZK6"/>
<sequence length="40" mass="4594">MRYISLVLGRNVNINTDTANKTPEIFLDLWIPFSLQSSLL</sequence>
<gene>
    <name evidence="1" type="ORF">M104_2202</name>
</gene>
<dbReference type="Proteomes" id="UP000022433">
    <property type="component" value="Unassembled WGS sequence"/>
</dbReference>
<protein>
    <submittedName>
        <fullName evidence="1">Uncharacterized protein</fullName>
    </submittedName>
</protein>
<name>A0AAN4MZK6_BACFG</name>
<reference evidence="1 2" key="1">
    <citation type="submission" date="2014-02" db="EMBL/GenBank/DDBJ databases">
        <authorList>
            <person name="Sears C."/>
            <person name="Carroll K."/>
            <person name="Sack B.R."/>
            <person name="Qadri F."/>
            <person name="Myers L.L."/>
            <person name="Chung G.-T."/>
            <person name="Escheverria P."/>
            <person name="Fraser C.M."/>
            <person name="Sadzewicz L."/>
            <person name="Shefchek K.A."/>
            <person name="Tallon L."/>
            <person name="Das S.P."/>
            <person name="Daugherty S."/>
            <person name="Mongodin E.F."/>
        </authorList>
    </citation>
    <scope>NUCLEOTIDE SEQUENCE [LARGE SCALE GENOMIC DNA]</scope>
    <source>
        <strain evidence="1 2">1007-1-F #10</strain>
    </source>
</reference>
<accession>A0AAN4MZK6</accession>
<proteinExistence type="predicted"/>
<comment type="caution">
    <text evidence="1">The sequence shown here is derived from an EMBL/GenBank/DDBJ whole genome shotgun (WGS) entry which is preliminary data.</text>
</comment>